<feature type="region of interest" description="Disordered" evidence="1">
    <location>
        <begin position="542"/>
        <end position="564"/>
    </location>
</feature>
<reference evidence="2" key="1">
    <citation type="journal article" date="2022" name="Int. J. Mol. Sci.">
        <title>Draft Genome of Tanacetum Coccineum: Genomic Comparison of Closely Related Tanacetum-Family Plants.</title>
        <authorList>
            <person name="Yamashiro T."/>
            <person name="Shiraishi A."/>
            <person name="Nakayama K."/>
            <person name="Satake H."/>
        </authorList>
    </citation>
    <scope>NUCLEOTIDE SEQUENCE</scope>
</reference>
<accession>A0ABQ5H1X9</accession>
<dbReference type="EMBL" id="BQNB010019099">
    <property type="protein sequence ID" value="GJT81655.1"/>
    <property type="molecule type" value="Genomic_DNA"/>
</dbReference>
<keyword evidence="3" id="KW-1185">Reference proteome</keyword>
<feature type="region of interest" description="Disordered" evidence="1">
    <location>
        <begin position="463"/>
        <end position="482"/>
    </location>
</feature>
<evidence type="ECO:0000256" key="1">
    <source>
        <dbReference type="SAM" id="MobiDB-lite"/>
    </source>
</evidence>
<evidence type="ECO:0000313" key="3">
    <source>
        <dbReference type="Proteomes" id="UP001151760"/>
    </source>
</evidence>
<reference evidence="2" key="2">
    <citation type="submission" date="2022-01" db="EMBL/GenBank/DDBJ databases">
        <authorList>
            <person name="Yamashiro T."/>
            <person name="Shiraishi A."/>
            <person name="Satake H."/>
            <person name="Nakayama K."/>
        </authorList>
    </citation>
    <scope>NUCLEOTIDE SEQUENCE</scope>
</reference>
<comment type="caution">
    <text evidence="2">The sequence shown here is derived from an EMBL/GenBank/DDBJ whole genome shotgun (WGS) entry which is preliminary data.</text>
</comment>
<proteinExistence type="predicted"/>
<feature type="compositionally biased region" description="Basic and acidic residues" evidence="1">
    <location>
        <begin position="213"/>
        <end position="225"/>
    </location>
</feature>
<dbReference type="PANTHER" id="PTHR11439:SF524">
    <property type="entry name" value="RNA-DIRECTED DNA POLYMERASE, PROTEIN KINASE RLK-PELLE-DLSV FAMILY"/>
    <property type="match status" value="1"/>
</dbReference>
<feature type="compositionally biased region" description="Low complexity" evidence="1">
    <location>
        <begin position="542"/>
        <end position="560"/>
    </location>
</feature>
<organism evidence="2 3">
    <name type="scientific">Tanacetum coccineum</name>
    <dbReference type="NCBI Taxonomy" id="301880"/>
    <lineage>
        <taxon>Eukaryota</taxon>
        <taxon>Viridiplantae</taxon>
        <taxon>Streptophyta</taxon>
        <taxon>Embryophyta</taxon>
        <taxon>Tracheophyta</taxon>
        <taxon>Spermatophyta</taxon>
        <taxon>Magnoliopsida</taxon>
        <taxon>eudicotyledons</taxon>
        <taxon>Gunneridae</taxon>
        <taxon>Pentapetalae</taxon>
        <taxon>asterids</taxon>
        <taxon>campanulids</taxon>
        <taxon>Asterales</taxon>
        <taxon>Asteraceae</taxon>
        <taxon>Asteroideae</taxon>
        <taxon>Anthemideae</taxon>
        <taxon>Anthemidinae</taxon>
        <taxon>Tanacetum</taxon>
    </lineage>
</organism>
<dbReference type="PANTHER" id="PTHR11439">
    <property type="entry name" value="GAG-POL-RELATED RETROTRANSPOSON"/>
    <property type="match status" value="1"/>
</dbReference>
<dbReference type="Proteomes" id="UP001151760">
    <property type="component" value="Unassembled WGS sequence"/>
</dbReference>
<sequence length="1134" mass="128751">MVNCNATRTPVDTESKLGPGRDLVSNNTLYRSLAFGLQYLTFTRSNIPYIVQEICLYMHDPWEPHLAAFHRVLRYVRGTLDFGLQLYASPTLIMSVLPDDQMNSVINCLTAKSTWDDLILYHEGPSDVKESRVMDLKLCYNTFKFKEGFTNNVKDSDLAYLFGKLKYEENLIDNIYETKKKKSIVSATPLSTVFFSTSIVQDFQDSPDDEEDTRSSHDNAKATDQTECHKCGKKVNFARDCWSKNSVPSYQSPFQPKPLSSSQHKLELRPTKDFEAKYNKDEEEVSSDDNEMAEVKVLMALAEDNDTVSKGGTINSEWVKISMRKAYTLLEMEYNDDRKTYLDYLCIDLNYVEEQRNNLLSKHRDLVQDLNTCKEQLLVLKQTKLDFLTMQHCISEHIPSQKKRILRVDQLTEDPFSSGQKDLVFVKSLADDKKVSIFGVERPWLSEAEGFILPNHDTGRILPAESQRNTNHSPIALTDSSATDYDSADKSLVCSTPLPPLKKLDGAEPVSGLKTIKLILRSKSTFKPETLKDVIINKPSSALAKGNKSSSASKVNSAPAGKLKSVKIKDDPPLAIVMKELNNLKLQISKNQSSYSRNNQPHQKVLVCKKYERTDHRTCDHAEYITVHTTTDHNDIKWFRRGEALHAKKAEALKSTKAESSNANRSKTPTKSKYGVIGEDILKGTPIRCIQDFNELKDHCLTLKNTPYPHQRYAAYNTLVNEEELTGFTSIRRTHQEDTAYPCLHFTRNHDELKTYTSYPRASIRRIQVRFLVSDFQPRFIMDDSNITMEEYIKLEEEKAQRHGRTFNCLKMDSENENNKVNMSSSPGPTISHSDDLDFFKDFENEFSAITYNDDLTSKLTEPSDIDDDEINVTQSSERNAINIDTKGSDKPMKMCHDMAPLPSRDHRHPWLRMSDTKMGLDVADTLCFQLGGVRRRMTRRQFILALGLHTDEEMAEAGNAEGRTSGARLSGGHFIRCLAAYFGLVSDQGLRGLSVVTCELPLIDLHERERLNICVRVGDTWAWVALGPESTRAGTLATATYPQDYGAEDFQAQVQELRRSIVRLRGDVARLITDQGRFATWMVSCMTQLMDASGRTYHAFDSALVGSSQLPYQRRTRRRTDDANTSAPQQPDP</sequence>
<gene>
    <name evidence="2" type="ORF">Tco_1055997</name>
</gene>
<name>A0ABQ5H1X9_9ASTR</name>
<feature type="compositionally biased region" description="Polar residues" evidence="1">
    <location>
        <begin position="1124"/>
        <end position="1134"/>
    </location>
</feature>
<evidence type="ECO:0000313" key="2">
    <source>
        <dbReference type="EMBL" id="GJT81655.1"/>
    </source>
</evidence>
<protein>
    <submittedName>
        <fullName evidence="2">Retrovirus-related pol polyprotein from transposon TNT 1-94</fullName>
    </submittedName>
</protein>
<feature type="region of interest" description="Disordered" evidence="1">
    <location>
        <begin position="1112"/>
        <end position="1134"/>
    </location>
</feature>
<feature type="region of interest" description="Disordered" evidence="1">
    <location>
        <begin position="204"/>
        <end position="225"/>
    </location>
</feature>